<dbReference type="Proteomes" id="UP000252139">
    <property type="component" value="Unassembled WGS sequence"/>
</dbReference>
<name>A0A367K457_RHIAZ</name>
<comment type="caution">
    <text evidence="1">The sequence shown here is derived from an EMBL/GenBank/DDBJ whole genome shotgun (WGS) entry which is preliminary data.</text>
</comment>
<protein>
    <submittedName>
        <fullName evidence="1">Uncharacterized protein</fullName>
    </submittedName>
</protein>
<accession>A0A367K457</accession>
<proteinExistence type="predicted"/>
<evidence type="ECO:0000313" key="2">
    <source>
        <dbReference type="Proteomes" id="UP000252139"/>
    </source>
</evidence>
<dbReference type="AlphaFoldDB" id="A0A367K457"/>
<dbReference type="OrthoDB" id="10307630at2759"/>
<evidence type="ECO:0000313" key="1">
    <source>
        <dbReference type="EMBL" id="RCH96993.1"/>
    </source>
</evidence>
<organism evidence="1 2">
    <name type="scientific">Rhizopus azygosporus</name>
    <name type="common">Rhizopus microsporus var. azygosporus</name>
    <dbReference type="NCBI Taxonomy" id="86630"/>
    <lineage>
        <taxon>Eukaryota</taxon>
        <taxon>Fungi</taxon>
        <taxon>Fungi incertae sedis</taxon>
        <taxon>Mucoromycota</taxon>
        <taxon>Mucoromycotina</taxon>
        <taxon>Mucoromycetes</taxon>
        <taxon>Mucorales</taxon>
        <taxon>Mucorineae</taxon>
        <taxon>Rhizopodaceae</taxon>
        <taxon>Rhizopus</taxon>
    </lineage>
</organism>
<keyword evidence="2" id="KW-1185">Reference proteome</keyword>
<feature type="non-terminal residue" evidence="1">
    <location>
        <position position="1"/>
    </location>
</feature>
<sequence>CMDCTRELGEDSAEVPGITTRHNLIETEKLPLFLFVSDLTNIAPTAIKKIPQQFLYIVEIAETKYILHGKVYSTEPSGVHFYTVSKISFNSTTFLANLDNLSDNNLQVLDIKETNFRNYLENPVNTD</sequence>
<dbReference type="EMBL" id="PJQL01000318">
    <property type="protein sequence ID" value="RCH96993.1"/>
    <property type="molecule type" value="Genomic_DNA"/>
</dbReference>
<gene>
    <name evidence="1" type="ORF">CU097_014992</name>
</gene>
<reference evidence="1 2" key="1">
    <citation type="journal article" date="2018" name="G3 (Bethesda)">
        <title>Phylogenetic and Phylogenomic Definition of Rhizopus Species.</title>
        <authorList>
            <person name="Gryganskyi A.P."/>
            <person name="Golan J."/>
            <person name="Dolatabadi S."/>
            <person name="Mondo S."/>
            <person name="Robb S."/>
            <person name="Idnurm A."/>
            <person name="Muszewska A."/>
            <person name="Steczkiewicz K."/>
            <person name="Masonjones S."/>
            <person name="Liao H.L."/>
            <person name="Gajdeczka M.T."/>
            <person name="Anike F."/>
            <person name="Vuek A."/>
            <person name="Anishchenko I.M."/>
            <person name="Voigt K."/>
            <person name="de Hoog G.S."/>
            <person name="Smith M.E."/>
            <person name="Heitman J."/>
            <person name="Vilgalys R."/>
            <person name="Stajich J.E."/>
        </authorList>
    </citation>
    <scope>NUCLEOTIDE SEQUENCE [LARGE SCALE GENOMIC DNA]</scope>
    <source>
        <strain evidence="1 2">CBS 357.93</strain>
    </source>
</reference>